<name>A0AAW1GSN0_SAPOF</name>
<sequence length="248" mass="27669">MGEFLVENEVTKGAEIKDFELVNIPLSWQTFTHENIDCGVFTMFHMLFYCGLIFECHLANEDLRSLYRAEIAAILVLSDLNESINDVLKTLEDFGIENETTLASLVEKRKQAKESGQSRRGIKRKGISKKKSVAKKIKKGQSPIVASIPVTVKESAIVVSPVCGMQSLLVDSPLMSKSVIGSRKWGKSDGLGCSLACCGDDKDMLVVSVFLRKNKKLLSKMLKLRKEVLDYCFLDDFGQSLTYVFLLV</sequence>
<dbReference type="Proteomes" id="UP001443914">
    <property type="component" value="Unassembled WGS sequence"/>
</dbReference>
<gene>
    <name evidence="2" type="ORF">RND81_14G148700</name>
</gene>
<dbReference type="AlphaFoldDB" id="A0AAW1GSN0"/>
<keyword evidence="3" id="KW-1185">Reference proteome</keyword>
<evidence type="ECO:0000313" key="2">
    <source>
        <dbReference type="EMBL" id="KAK9665953.1"/>
    </source>
</evidence>
<reference evidence="2" key="1">
    <citation type="submission" date="2024-03" db="EMBL/GenBank/DDBJ databases">
        <title>WGS assembly of Saponaria officinalis var. Norfolk2.</title>
        <authorList>
            <person name="Jenkins J."/>
            <person name="Shu S."/>
            <person name="Grimwood J."/>
            <person name="Barry K."/>
            <person name="Goodstein D."/>
            <person name="Schmutz J."/>
            <person name="Leebens-Mack J."/>
            <person name="Osbourn A."/>
        </authorList>
    </citation>
    <scope>NUCLEOTIDE SEQUENCE [LARGE SCALE GENOMIC DNA]</scope>
    <source>
        <strain evidence="2">JIC</strain>
    </source>
</reference>
<organism evidence="2 3">
    <name type="scientific">Saponaria officinalis</name>
    <name type="common">Common soapwort</name>
    <name type="synonym">Lychnis saponaria</name>
    <dbReference type="NCBI Taxonomy" id="3572"/>
    <lineage>
        <taxon>Eukaryota</taxon>
        <taxon>Viridiplantae</taxon>
        <taxon>Streptophyta</taxon>
        <taxon>Embryophyta</taxon>
        <taxon>Tracheophyta</taxon>
        <taxon>Spermatophyta</taxon>
        <taxon>Magnoliopsida</taxon>
        <taxon>eudicotyledons</taxon>
        <taxon>Gunneridae</taxon>
        <taxon>Pentapetalae</taxon>
        <taxon>Caryophyllales</taxon>
        <taxon>Caryophyllaceae</taxon>
        <taxon>Caryophylleae</taxon>
        <taxon>Saponaria</taxon>
    </lineage>
</organism>
<evidence type="ECO:0000313" key="3">
    <source>
        <dbReference type="Proteomes" id="UP001443914"/>
    </source>
</evidence>
<feature type="compositionally biased region" description="Basic residues" evidence="1">
    <location>
        <begin position="120"/>
        <end position="134"/>
    </location>
</feature>
<comment type="caution">
    <text evidence="2">The sequence shown here is derived from an EMBL/GenBank/DDBJ whole genome shotgun (WGS) entry which is preliminary data.</text>
</comment>
<feature type="region of interest" description="Disordered" evidence="1">
    <location>
        <begin position="111"/>
        <end position="134"/>
    </location>
</feature>
<proteinExistence type="predicted"/>
<evidence type="ECO:0000256" key="1">
    <source>
        <dbReference type="SAM" id="MobiDB-lite"/>
    </source>
</evidence>
<accession>A0AAW1GSN0</accession>
<protein>
    <submittedName>
        <fullName evidence="2">Uncharacterized protein</fullName>
    </submittedName>
</protein>
<dbReference type="EMBL" id="JBDFQZ010000014">
    <property type="protein sequence ID" value="KAK9665953.1"/>
    <property type="molecule type" value="Genomic_DNA"/>
</dbReference>